<dbReference type="AlphaFoldDB" id="A0AA86JBL2"/>
<reference evidence="1 2" key="1">
    <citation type="submission" date="2022-10" db="EMBL/GenBank/DDBJ databases">
        <title>Draft genome sequence of Streptomyces sp. YSPA8.</title>
        <authorList>
            <person name="Moriuchi R."/>
            <person name="Dohra H."/>
            <person name="Yamamura H."/>
            <person name="Kodani S."/>
        </authorList>
    </citation>
    <scope>NUCLEOTIDE SEQUENCE [LARGE SCALE GENOMIC DNA]</scope>
    <source>
        <strain evidence="1 2">YSPA8</strain>
        <plasmid evidence="1 2">pYSPA8-1</plasmid>
    </source>
</reference>
<dbReference type="Proteomes" id="UP001291653">
    <property type="component" value="Plasmid pYSPA8-1"/>
</dbReference>
<proteinExistence type="predicted"/>
<geneLocation type="plasmid" evidence="1 2">
    <name>pYSPA8-1</name>
</geneLocation>
<evidence type="ECO:0000313" key="1">
    <source>
        <dbReference type="EMBL" id="BDT39543.1"/>
    </source>
</evidence>
<keyword evidence="1" id="KW-0614">Plasmid</keyword>
<keyword evidence="2" id="KW-1185">Reference proteome</keyword>
<evidence type="ECO:0000313" key="2">
    <source>
        <dbReference type="Proteomes" id="UP001291653"/>
    </source>
</evidence>
<sequence>MSVLPFETGGTLVRYRVLTGENDDPGRRGNKRLVARSECALRCPDVASIERTVEALRSSDQQLKARPEGEKFYDWISTYVEIDPAVPDGGSVLFGVAWYDEAYFAQKSQAFTNGMHQHMFKALGIAPDAIEVTHWREAAPAA</sequence>
<organism evidence="1 2">
    <name type="scientific">Streptomyces yaizuensis</name>
    <dbReference type="NCBI Taxonomy" id="2989713"/>
    <lineage>
        <taxon>Bacteria</taxon>
        <taxon>Bacillati</taxon>
        <taxon>Actinomycetota</taxon>
        <taxon>Actinomycetes</taxon>
        <taxon>Kitasatosporales</taxon>
        <taxon>Streptomycetaceae</taxon>
        <taxon>Streptomyces</taxon>
    </lineage>
</organism>
<protein>
    <submittedName>
        <fullName evidence="1">Uncharacterized protein</fullName>
    </submittedName>
</protein>
<name>A0AA86JBL2_9ACTN</name>
<dbReference type="EMBL" id="LC735414">
    <property type="protein sequence ID" value="BDT39543.1"/>
    <property type="molecule type" value="Genomic_DNA"/>
</dbReference>
<gene>
    <name evidence="1" type="ORF">SYYSPA8_37125</name>
</gene>
<accession>A0AA86JBL2</accession>
<dbReference type="RefSeq" id="WP_323451902.1">
    <property type="nucleotide sequence ID" value="NZ_LC735414.1"/>
</dbReference>